<evidence type="ECO:0000256" key="1">
    <source>
        <dbReference type="SAM" id="MobiDB-lite"/>
    </source>
</evidence>
<dbReference type="Proteomes" id="UP000683360">
    <property type="component" value="Unassembled WGS sequence"/>
</dbReference>
<gene>
    <name evidence="3" type="ORF">MEDL_27677</name>
</gene>
<keyword evidence="2" id="KW-0812">Transmembrane</keyword>
<feature type="compositionally biased region" description="Basic and acidic residues" evidence="1">
    <location>
        <begin position="214"/>
        <end position="286"/>
    </location>
</feature>
<evidence type="ECO:0000256" key="2">
    <source>
        <dbReference type="SAM" id="Phobius"/>
    </source>
</evidence>
<protein>
    <submittedName>
        <fullName evidence="3">Uncharacterized protein</fullName>
    </submittedName>
</protein>
<dbReference type="EMBL" id="CAJPWZ010001387">
    <property type="protein sequence ID" value="CAG2213749.1"/>
    <property type="molecule type" value="Genomic_DNA"/>
</dbReference>
<accession>A0A8S3S6E6</accession>
<comment type="caution">
    <text evidence="3">The sequence shown here is derived from an EMBL/GenBank/DDBJ whole genome shotgun (WGS) entry which is preliminary data.</text>
</comment>
<feature type="compositionally biased region" description="Polar residues" evidence="1">
    <location>
        <begin position="183"/>
        <end position="202"/>
    </location>
</feature>
<keyword evidence="2" id="KW-1133">Transmembrane helix</keyword>
<dbReference type="AlphaFoldDB" id="A0A8S3S6E6"/>
<name>A0A8S3S6E6_MYTED</name>
<evidence type="ECO:0000313" key="4">
    <source>
        <dbReference type="Proteomes" id="UP000683360"/>
    </source>
</evidence>
<feature type="compositionally biased region" description="Polar residues" evidence="1">
    <location>
        <begin position="84"/>
        <end position="96"/>
    </location>
</feature>
<feature type="compositionally biased region" description="Basic and acidic residues" evidence="1">
    <location>
        <begin position="97"/>
        <end position="109"/>
    </location>
</feature>
<feature type="transmembrane region" description="Helical" evidence="2">
    <location>
        <begin position="33"/>
        <end position="53"/>
    </location>
</feature>
<reference evidence="3" key="1">
    <citation type="submission" date="2021-03" db="EMBL/GenBank/DDBJ databases">
        <authorList>
            <person name="Bekaert M."/>
        </authorList>
    </citation>
    <scope>NUCLEOTIDE SEQUENCE</scope>
</reference>
<organism evidence="3 4">
    <name type="scientific">Mytilus edulis</name>
    <name type="common">Blue mussel</name>
    <dbReference type="NCBI Taxonomy" id="6550"/>
    <lineage>
        <taxon>Eukaryota</taxon>
        <taxon>Metazoa</taxon>
        <taxon>Spiralia</taxon>
        <taxon>Lophotrochozoa</taxon>
        <taxon>Mollusca</taxon>
        <taxon>Bivalvia</taxon>
        <taxon>Autobranchia</taxon>
        <taxon>Pteriomorphia</taxon>
        <taxon>Mytilida</taxon>
        <taxon>Mytiloidea</taxon>
        <taxon>Mytilidae</taxon>
        <taxon>Mytilinae</taxon>
        <taxon>Mytilus</taxon>
    </lineage>
</organism>
<evidence type="ECO:0000313" key="3">
    <source>
        <dbReference type="EMBL" id="CAG2213749.1"/>
    </source>
</evidence>
<keyword evidence="2" id="KW-0472">Membrane</keyword>
<sequence length="286" mass="33651">MLNQSPKYVDSQYFGCNLCFVSHYWEGDNSISVSHSVCGVVSLALCIVFLIIAQFQRGDGPKMAFQTAGSSNRSIHKNKESKKQPNLTYRSTQNNSFDKDREFDSKKTSNDLNSSYDKGHSGTNYSSEPHGYDYSTTQEKKEKFSDQSSVFSKPPLYRRGDNSSSYPDKKKHRTVRQKEKISANPTFLTESNEYSPSQPNSDRQPKQQERHKRDREEQLRQRAEEGDRRRQRERDDQEMRELEQLEQERRQRESRDREEQRKGDQEAEEWMKKMEGEKRQRESEGT</sequence>
<feature type="region of interest" description="Disordered" evidence="1">
    <location>
        <begin position="62"/>
        <end position="286"/>
    </location>
</feature>
<feature type="compositionally biased region" description="Polar residues" evidence="1">
    <location>
        <begin position="110"/>
        <end position="127"/>
    </location>
</feature>
<proteinExistence type="predicted"/>
<keyword evidence="4" id="KW-1185">Reference proteome</keyword>